<evidence type="ECO:0000313" key="3">
    <source>
        <dbReference type="Proteomes" id="UP000597444"/>
    </source>
</evidence>
<proteinExistence type="predicted"/>
<comment type="caution">
    <text evidence="2">The sequence shown here is derived from an EMBL/GenBank/DDBJ whole genome shotgun (WGS) entry which is preliminary data.</text>
</comment>
<dbReference type="Proteomes" id="UP000597444">
    <property type="component" value="Unassembled WGS sequence"/>
</dbReference>
<evidence type="ECO:0000313" key="2">
    <source>
        <dbReference type="EMBL" id="GHO97238.1"/>
    </source>
</evidence>
<name>A0A8J3N670_9CHLR</name>
<dbReference type="InterPro" id="IPR041657">
    <property type="entry name" value="HTH_17"/>
</dbReference>
<dbReference type="AlphaFoldDB" id="A0A8J3N670"/>
<accession>A0A8J3N670</accession>
<dbReference type="EMBL" id="BNJK01000001">
    <property type="protein sequence ID" value="GHO97238.1"/>
    <property type="molecule type" value="Genomic_DNA"/>
</dbReference>
<protein>
    <recommendedName>
        <fullName evidence="1">Helix-turn-helix domain-containing protein</fullName>
    </recommendedName>
</protein>
<dbReference type="RefSeq" id="WP_220207813.1">
    <property type="nucleotide sequence ID" value="NZ_BNJK01000001.1"/>
</dbReference>
<gene>
    <name evidence="2" type="ORF">KSF_072860</name>
</gene>
<organism evidence="2 3">
    <name type="scientific">Reticulibacter mediterranei</name>
    <dbReference type="NCBI Taxonomy" id="2778369"/>
    <lineage>
        <taxon>Bacteria</taxon>
        <taxon>Bacillati</taxon>
        <taxon>Chloroflexota</taxon>
        <taxon>Ktedonobacteria</taxon>
        <taxon>Ktedonobacterales</taxon>
        <taxon>Reticulibacteraceae</taxon>
        <taxon>Reticulibacter</taxon>
    </lineage>
</organism>
<dbReference type="Pfam" id="PF12728">
    <property type="entry name" value="HTH_17"/>
    <property type="match status" value="1"/>
</dbReference>
<reference evidence="2" key="1">
    <citation type="submission" date="2020-10" db="EMBL/GenBank/DDBJ databases">
        <title>Taxonomic study of unclassified bacteria belonging to the class Ktedonobacteria.</title>
        <authorList>
            <person name="Yabe S."/>
            <person name="Wang C.M."/>
            <person name="Zheng Y."/>
            <person name="Sakai Y."/>
            <person name="Cavaletti L."/>
            <person name="Monciardini P."/>
            <person name="Donadio S."/>
        </authorList>
    </citation>
    <scope>NUCLEOTIDE SEQUENCE</scope>
    <source>
        <strain evidence="2">ID150040</strain>
    </source>
</reference>
<keyword evidence="3" id="KW-1185">Reference proteome</keyword>
<feature type="domain" description="Helix-turn-helix" evidence="1">
    <location>
        <begin position="133"/>
        <end position="182"/>
    </location>
</feature>
<evidence type="ECO:0000259" key="1">
    <source>
        <dbReference type="Pfam" id="PF12728"/>
    </source>
</evidence>
<sequence>MYEDETFLEQLSPLTTLMQERVDRILLAVAGRLFEWSRDMTPAGARLSHEPWHMEAIRSSPLGRRLMLLARYVDRSSFRLTSAHVEQAMQRILRTVFGHLFDDGYSIPAKFHTTELGQLFHDAYAKMYDGEDLLTIQQAYHAVGVARQSVYDRIADGKLHPIYVYGDRRLLRSEIEAWKAERHQRKKAKG</sequence>